<dbReference type="GO" id="GO:0003954">
    <property type="term" value="F:NADH dehydrogenase activity"/>
    <property type="evidence" value="ECO:0007669"/>
    <property type="project" value="TreeGrafter"/>
</dbReference>
<dbReference type="Pfam" id="PF04879">
    <property type="entry name" value="Molybdop_Fe4S4"/>
    <property type="match status" value="1"/>
</dbReference>
<evidence type="ECO:0000256" key="2">
    <source>
        <dbReference type="ARBA" id="ARBA00022723"/>
    </source>
</evidence>
<evidence type="ECO:0000256" key="1">
    <source>
        <dbReference type="ARBA" id="ARBA00022485"/>
    </source>
</evidence>
<evidence type="ECO:0000256" key="3">
    <source>
        <dbReference type="ARBA" id="ARBA00023004"/>
    </source>
</evidence>
<dbReference type="Pfam" id="PF00384">
    <property type="entry name" value="Molybdopterin"/>
    <property type="match status" value="1"/>
</dbReference>
<name>A0A4S8N022_9ACTN</name>
<dbReference type="SMART" id="SM00926">
    <property type="entry name" value="Molybdop_Fe4S4"/>
    <property type="match status" value="1"/>
</dbReference>
<dbReference type="OrthoDB" id="7376058at2"/>
<accession>A0A4S8N022</accession>
<keyword evidence="2" id="KW-0479">Metal-binding</keyword>
<dbReference type="InterPro" id="IPR006963">
    <property type="entry name" value="Mopterin_OxRdtase_4Fe-4S_dom"/>
</dbReference>
<keyword evidence="3" id="KW-0408">Iron</keyword>
<evidence type="ECO:0000256" key="4">
    <source>
        <dbReference type="ARBA" id="ARBA00023014"/>
    </source>
</evidence>
<evidence type="ECO:0000259" key="5">
    <source>
        <dbReference type="PROSITE" id="PS51669"/>
    </source>
</evidence>
<sequence length="113" mass="12384">MSTGSNGQVSDTSAVRTHCPYCSLQCGMKVARKGRAGIEIGAWEEFPVNEGAMCRKGWTSGELRGSRERITSPMVRDRDTGELRAVGWDEALDLVADRIRELQLERGNDAVAV</sequence>
<dbReference type="EMBL" id="STGW01000020">
    <property type="protein sequence ID" value="THV08965.1"/>
    <property type="molecule type" value="Genomic_DNA"/>
</dbReference>
<comment type="caution">
    <text evidence="6">The sequence shown here is derived from an EMBL/GenBank/DDBJ whole genome shotgun (WGS) entry which is preliminary data.</text>
</comment>
<protein>
    <submittedName>
        <fullName evidence="6">Nitrite reductase</fullName>
    </submittedName>
</protein>
<keyword evidence="4" id="KW-0411">Iron-sulfur</keyword>
<reference evidence="6 7" key="1">
    <citation type="journal article" date="2009" name="Int. J. Syst. Evol. Microbiol.">
        <title>Nocardioides caeni sp. nov., isolated from wastewater.</title>
        <authorList>
            <person name="Yoon J.H."/>
            <person name="Kang S.J."/>
            <person name="Park S."/>
            <person name="Kim W."/>
            <person name="Oh T.K."/>
        </authorList>
    </citation>
    <scope>NUCLEOTIDE SEQUENCE [LARGE SCALE GENOMIC DNA]</scope>
    <source>
        <strain evidence="6 7">DSM 23134</strain>
    </source>
</reference>
<dbReference type="InterPro" id="IPR006656">
    <property type="entry name" value="Mopterin_OxRdtase"/>
</dbReference>
<dbReference type="SUPFAM" id="SSF53706">
    <property type="entry name" value="Formate dehydrogenase/DMSO reductase, domains 1-3"/>
    <property type="match status" value="1"/>
</dbReference>
<dbReference type="GO" id="GO:0051539">
    <property type="term" value="F:4 iron, 4 sulfur cluster binding"/>
    <property type="evidence" value="ECO:0007669"/>
    <property type="project" value="UniProtKB-KW"/>
</dbReference>
<dbReference type="AlphaFoldDB" id="A0A4S8N022"/>
<dbReference type="Proteomes" id="UP000307087">
    <property type="component" value="Unassembled WGS sequence"/>
</dbReference>
<feature type="non-terminal residue" evidence="6">
    <location>
        <position position="113"/>
    </location>
</feature>
<organism evidence="6 7">
    <name type="scientific">Nocardioides caeni</name>
    <dbReference type="NCBI Taxonomy" id="574700"/>
    <lineage>
        <taxon>Bacteria</taxon>
        <taxon>Bacillati</taxon>
        <taxon>Actinomycetota</taxon>
        <taxon>Actinomycetes</taxon>
        <taxon>Propionibacteriales</taxon>
        <taxon>Nocardioidaceae</taxon>
        <taxon>Nocardioides</taxon>
    </lineage>
</organism>
<dbReference type="PROSITE" id="PS51669">
    <property type="entry name" value="4FE4S_MOW_BIS_MGD"/>
    <property type="match status" value="1"/>
</dbReference>
<dbReference type="GO" id="GO:0016020">
    <property type="term" value="C:membrane"/>
    <property type="evidence" value="ECO:0007669"/>
    <property type="project" value="TreeGrafter"/>
</dbReference>
<evidence type="ECO:0000313" key="6">
    <source>
        <dbReference type="EMBL" id="THV08965.1"/>
    </source>
</evidence>
<dbReference type="GO" id="GO:0046872">
    <property type="term" value="F:metal ion binding"/>
    <property type="evidence" value="ECO:0007669"/>
    <property type="project" value="UniProtKB-KW"/>
</dbReference>
<dbReference type="InterPro" id="IPR050123">
    <property type="entry name" value="Prok_molybdopt-oxidoreductase"/>
</dbReference>
<gene>
    <name evidence="6" type="ORF">E9934_18320</name>
</gene>
<dbReference type="Gene3D" id="2.20.25.90">
    <property type="entry name" value="ADC-like domains"/>
    <property type="match status" value="1"/>
</dbReference>
<proteinExistence type="predicted"/>
<feature type="domain" description="4Fe-4S Mo/W bis-MGD-type" evidence="5">
    <location>
        <begin position="12"/>
        <end position="68"/>
    </location>
</feature>
<dbReference type="PANTHER" id="PTHR43105:SF10">
    <property type="entry name" value="NADH-QUINONE OXIDOREDUCTASE SUBUNIT G"/>
    <property type="match status" value="1"/>
</dbReference>
<dbReference type="PANTHER" id="PTHR43105">
    <property type="entry name" value="RESPIRATORY NITRATE REDUCTASE"/>
    <property type="match status" value="1"/>
</dbReference>
<dbReference type="Gene3D" id="3.40.50.740">
    <property type="match status" value="1"/>
</dbReference>
<dbReference type="GO" id="GO:0022904">
    <property type="term" value="P:respiratory electron transport chain"/>
    <property type="evidence" value="ECO:0007669"/>
    <property type="project" value="TreeGrafter"/>
</dbReference>
<keyword evidence="7" id="KW-1185">Reference proteome</keyword>
<keyword evidence="1" id="KW-0004">4Fe-4S</keyword>
<evidence type="ECO:0000313" key="7">
    <source>
        <dbReference type="Proteomes" id="UP000307087"/>
    </source>
</evidence>